<proteinExistence type="predicted"/>
<feature type="domain" description="ABC transporter" evidence="4">
    <location>
        <begin position="13"/>
        <end position="247"/>
    </location>
</feature>
<keyword evidence="3 5" id="KW-0067">ATP-binding</keyword>
<dbReference type="AlphaFoldDB" id="A0A1H0TZN5"/>
<accession>A0A1H0TZN5</accession>
<evidence type="ECO:0000313" key="5">
    <source>
        <dbReference type="EMBL" id="SDP59371.1"/>
    </source>
</evidence>
<dbReference type="Pfam" id="PF00005">
    <property type="entry name" value="ABC_tran"/>
    <property type="match status" value="1"/>
</dbReference>
<protein>
    <submittedName>
        <fullName evidence="5">Iron complex transport system ATP-binding protein</fullName>
    </submittedName>
</protein>
<dbReference type="PANTHER" id="PTHR42794">
    <property type="entry name" value="HEMIN IMPORT ATP-BINDING PROTEIN HMUV"/>
    <property type="match status" value="1"/>
</dbReference>
<dbReference type="CDD" id="cd03214">
    <property type="entry name" value="ABC_Iron-Siderophores_B12_Hemin"/>
    <property type="match status" value="1"/>
</dbReference>
<dbReference type="PROSITE" id="PS50893">
    <property type="entry name" value="ABC_TRANSPORTER_2"/>
    <property type="match status" value="1"/>
</dbReference>
<dbReference type="InterPro" id="IPR027417">
    <property type="entry name" value="P-loop_NTPase"/>
</dbReference>
<dbReference type="PROSITE" id="PS00211">
    <property type="entry name" value="ABC_TRANSPORTER_1"/>
    <property type="match status" value="1"/>
</dbReference>
<keyword evidence="2" id="KW-0547">Nucleotide-binding</keyword>
<evidence type="ECO:0000256" key="1">
    <source>
        <dbReference type="ARBA" id="ARBA00022475"/>
    </source>
</evidence>
<dbReference type="SUPFAM" id="SSF52540">
    <property type="entry name" value="P-loop containing nucleoside triphosphate hydrolases"/>
    <property type="match status" value="1"/>
</dbReference>
<dbReference type="RefSeq" id="WP_092835555.1">
    <property type="nucleotide sequence ID" value="NZ_CP028290.1"/>
</dbReference>
<dbReference type="InterPro" id="IPR003439">
    <property type="entry name" value="ABC_transporter-like_ATP-bd"/>
</dbReference>
<keyword evidence="6" id="KW-1185">Reference proteome</keyword>
<evidence type="ECO:0000259" key="4">
    <source>
        <dbReference type="PROSITE" id="PS50893"/>
    </source>
</evidence>
<evidence type="ECO:0000313" key="6">
    <source>
        <dbReference type="Proteomes" id="UP000199317"/>
    </source>
</evidence>
<dbReference type="SMART" id="SM00382">
    <property type="entry name" value="AAA"/>
    <property type="match status" value="1"/>
</dbReference>
<dbReference type="EMBL" id="FNJL01000017">
    <property type="protein sequence ID" value="SDP59371.1"/>
    <property type="molecule type" value="Genomic_DNA"/>
</dbReference>
<keyword evidence="1" id="KW-1003">Cell membrane</keyword>
<dbReference type="Gene3D" id="3.40.50.300">
    <property type="entry name" value="P-loop containing nucleotide triphosphate hydrolases"/>
    <property type="match status" value="1"/>
</dbReference>
<evidence type="ECO:0000256" key="2">
    <source>
        <dbReference type="ARBA" id="ARBA00022741"/>
    </source>
</evidence>
<dbReference type="OrthoDB" id="5296765at2"/>
<organism evidence="5 6">
    <name type="scientific">Paracidovorax cattleyae</name>
    <dbReference type="NCBI Taxonomy" id="80868"/>
    <lineage>
        <taxon>Bacteria</taxon>
        <taxon>Pseudomonadati</taxon>
        <taxon>Pseudomonadota</taxon>
        <taxon>Betaproteobacteria</taxon>
        <taxon>Burkholderiales</taxon>
        <taxon>Comamonadaceae</taxon>
        <taxon>Paracidovorax</taxon>
    </lineage>
</organism>
<reference evidence="6" key="1">
    <citation type="submission" date="2016-10" db="EMBL/GenBank/DDBJ databases">
        <authorList>
            <person name="Varghese N."/>
            <person name="Submissions S."/>
        </authorList>
    </citation>
    <scope>NUCLEOTIDE SEQUENCE [LARGE SCALE GENOMIC DNA]</scope>
    <source>
        <strain evidence="6">DSM 17101</strain>
    </source>
</reference>
<dbReference type="PANTHER" id="PTHR42794:SF2">
    <property type="entry name" value="ABC TRANSPORTER ATP-BINDING PROTEIN"/>
    <property type="match status" value="1"/>
</dbReference>
<gene>
    <name evidence="5" type="ORF">SAMN04489708_11732</name>
</gene>
<dbReference type="GO" id="GO:0016887">
    <property type="term" value="F:ATP hydrolysis activity"/>
    <property type="evidence" value="ECO:0007669"/>
    <property type="project" value="InterPro"/>
</dbReference>
<dbReference type="InterPro" id="IPR003593">
    <property type="entry name" value="AAA+_ATPase"/>
</dbReference>
<name>A0A1H0TZN5_9BURK</name>
<dbReference type="InterPro" id="IPR017871">
    <property type="entry name" value="ABC_transporter-like_CS"/>
</dbReference>
<dbReference type="Proteomes" id="UP000199317">
    <property type="component" value="Unassembled WGS sequence"/>
</dbReference>
<sequence>MSAANHDAAVEGLVLQQVQVGYPGRTVLSDIAPARAMPGTLTAVVGPNAVGKSTLLRAIAGLQPARGSMRLDGDDLAGLAPRERLRRVGYLPQTLPQATSLVVHESMLSAVRAGRPDLAGARADAALARVLGDLGLDGLALRRLDELSGGQRQMVGLAQVLVRAPRLLLLDEPTSALDLRWQLTVLQTVRALVDGGQTLALIAVHDLNLALRFCDRILVLGQGRILADGVPADVVTPQLLQQAYGVRARVERCSRGHPVVLADEALALAGAAAIARAPHPHDTAFS</sequence>
<evidence type="ECO:0000256" key="3">
    <source>
        <dbReference type="ARBA" id="ARBA00022840"/>
    </source>
</evidence>
<dbReference type="GO" id="GO:0005524">
    <property type="term" value="F:ATP binding"/>
    <property type="evidence" value="ECO:0007669"/>
    <property type="project" value="UniProtKB-KW"/>
</dbReference>
<keyword evidence="1" id="KW-0472">Membrane</keyword>